<accession>A0A498KBZ3</accession>
<proteinExistence type="predicted"/>
<comment type="caution">
    <text evidence="1">The sequence shown here is derived from an EMBL/GenBank/DDBJ whole genome shotgun (WGS) entry which is preliminary data.</text>
</comment>
<sequence length="113" mass="12857">MLQSTRARLRRSTILSILGPDYALTVLFLGTHTRTSEFRCNPKPHDIVHFGSRPHSHGFVSGNSHENFPVGHPSWDCYRMNSLNLGVPMEPETSELPKGLVLGRYENIHIKHR</sequence>
<gene>
    <name evidence="1" type="ORF">DVH24_003131</name>
</gene>
<dbReference type="Proteomes" id="UP000290289">
    <property type="component" value="Chromosome 3"/>
</dbReference>
<evidence type="ECO:0000313" key="2">
    <source>
        <dbReference type="Proteomes" id="UP000290289"/>
    </source>
</evidence>
<dbReference type="AlphaFoldDB" id="A0A498KBZ3"/>
<reference evidence="1 2" key="1">
    <citation type="submission" date="2018-10" db="EMBL/GenBank/DDBJ databases">
        <title>A high-quality apple genome assembly.</title>
        <authorList>
            <person name="Hu J."/>
        </authorList>
    </citation>
    <scope>NUCLEOTIDE SEQUENCE [LARGE SCALE GENOMIC DNA]</scope>
    <source>
        <strain evidence="2">cv. HFTH1</strain>
        <tissue evidence="1">Young leaf</tissue>
    </source>
</reference>
<protein>
    <submittedName>
        <fullName evidence="1">Uncharacterized protein</fullName>
    </submittedName>
</protein>
<organism evidence="1 2">
    <name type="scientific">Malus domestica</name>
    <name type="common">Apple</name>
    <name type="synonym">Pyrus malus</name>
    <dbReference type="NCBI Taxonomy" id="3750"/>
    <lineage>
        <taxon>Eukaryota</taxon>
        <taxon>Viridiplantae</taxon>
        <taxon>Streptophyta</taxon>
        <taxon>Embryophyta</taxon>
        <taxon>Tracheophyta</taxon>
        <taxon>Spermatophyta</taxon>
        <taxon>Magnoliopsida</taxon>
        <taxon>eudicotyledons</taxon>
        <taxon>Gunneridae</taxon>
        <taxon>Pentapetalae</taxon>
        <taxon>rosids</taxon>
        <taxon>fabids</taxon>
        <taxon>Rosales</taxon>
        <taxon>Rosaceae</taxon>
        <taxon>Amygdaloideae</taxon>
        <taxon>Maleae</taxon>
        <taxon>Malus</taxon>
    </lineage>
</organism>
<dbReference type="EMBL" id="RDQH01000329">
    <property type="protein sequence ID" value="RXI03053.1"/>
    <property type="molecule type" value="Genomic_DNA"/>
</dbReference>
<evidence type="ECO:0000313" key="1">
    <source>
        <dbReference type="EMBL" id="RXI03053.1"/>
    </source>
</evidence>
<keyword evidence="2" id="KW-1185">Reference proteome</keyword>
<name>A0A498KBZ3_MALDO</name>